<protein>
    <submittedName>
        <fullName evidence="2">Uncharacterized protein</fullName>
    </submittedName>
</protein>
<organism evidence="2 3">
    <name type="scientific">Paramecium sonneborni</name>
    <dbReference type="NCBI Taxonomy" id="65129"/>
    <lineage>
        <taxon>Eukaryota</taxon>
        <taxon>Sar</taxon>
        <taxon>Alveolata</taxon>
        <taxon>Ciliophora</taxon>
        <taxon>Intramacronucleata</taxon>
        <taxon>Oligohymenophorea</taxon>
        <taxon>Peniculida</taxon>
        <taxon>Parameciidae</taxon>
        <taxon>Paramecium</taxon>
    </lineage>
</organism>
<dbReference type="EMBL" id="CAJJDN010000189">
    <property type="protein sequence ID" value="CAD8128442.1"/>
    <property type="molecule type" value="Genomic_DNA"/>
</dbReference>
<proteinExistence type="predicted"/>
<feature type="transmembrane region" description="Helical" evidence="1">
    <location>
        <begin position="40"/>
        <end position="59"/>
    </location>
</feature>
<keyword evidence="1" id="KW-0812">Transmembrane</keyword>
<keyword evidence="1" id="KW-1133">Transmembrane helix</keyword>
<dbReference type="Proteomes" id="UP000692954">
    <property type="component" value="Unassembled WGS sequence"/>
</dbReference>
<dbReference type="PANTHER" id="PTHR32522">
    <property type="match status" value="1"/>
</dbReference>
<evidence type="ECO:0000256" key="1">
    <source>
        <dbReference type="SAM" id="Phobius"/>
    </source>
</evidence>
<comment type="caution">
    <text evidence="2">The sequence shown here is derived from an EMBL/GenBank/DDBJ whole genome shotgun (WGS) entry which is preliminary data.</text>
</comment>
<dbReference type="AlphaFoldDB" id="A0A8S1RMB6"/>
<dbReference type="PANTHER" id="PTHR32522:SF3">
    <property type="entry name" value="ABC3 TRANSPORTER PERMEASE PROTEIN DOMAIN-CONTAINING PROTEIN"/>
    <property type="match status" value="1"/>
</dbReference>
<accession>A0A8S1RMB6</accession>
<evidence type="ECO:0000313" key="2">
    <source>
        <dbReference type="EMBL" id="CAD8128442.1"/>
    </source>
</evidence>
<reference evidence="2" key="1">
    <citation type="submission" date="2021-01" db="EMBL/GenBank/DDBJ databases">
        <authorList>
            <consortium name="Genoscope - CEA"/>
            <person name="William W."/>
        </authorList>
    </citation>
    <scope>NUCLEOTIDE SEQUENCE</scope>
</reference>
<name>A0A8S1RMB6_9CILI</name>
<keyword evidence="3" id="KW-1185">Reference proteome</keyword>
<keyword evidence="1" id="KW-0472">Membrane</keyword>
<sequence>MQPKSIQRKESMVPQGTSISICSSMLFMIGQSWYEMKRRPYGYCVSFFSVLIVVAASAVNQSIIDRAPFVFFKLAEGLAAQSDILLNVNPNYLSEEQDKSPQYLIIIYSGTARQQGYLIVDFMNFTRVNEILGPERANQTSPRIQYQMNFTYLQKTGDCENHNNSQLKQKQKNVRNLRISKRQEFGSQAHFNDLRDGQYLGHNCGGQQPHLDILKEKAIRLGWEYPFGEFKKQKQQ</sequence>
<evidence type="ECO:0000313" key="3">
    <source>
        <dbReference type="Proteomes" id="UP000692954"/>
    </source>
</evidence>
<dbReference type="OrthoDB" id="313105at2759"/>
<gene>
    <name evidence="2" type="ORF">PSON_ATCC_30995.1.T1890019</name>
</gene>